<organism evidence="1 2">
    <name type="scientific">Eleusine coracana subsp. coracana</name>
    <dbReference type="NCBI Taxonomy" id="191504"/>
    <lineage>
        <taxon>Eukaryota</taxon>
        <taxon>Viridiplantae</taxon>
        <taxon>Streptophyta</taxon>
        <taxon>Embryophyta</taxon>
        <taxon>Tracheophyta</taxon>
        <taxon>Spermatophyta</taxon>
        <taxon>Magnoliopsida</taxon>
        <taxon>Liliopsida</taxon>
        <taxon>Poales</taxon>
        <taxon>Poaceae</taxon>
        <taxon>PACMAD clade</taxon>
        <taxon>Chloridoideae</taxon>
        <taxon>Cynodonteae</taxon>
        <taxon>Eleusininae</taxon>
        <taxon>Eleusine</taxon>
    </lineage>
</organism>
<accession>A0AAV9FVQ7</accession>
<proteinExistence type="predicted"/>
<name>A0AAV9FVQ7_ELECO</name>
<evidence type="ECO:0000313" key="1">
    <source>
        <dbReference type="EMBL" id="KAK2630759.1"/>
    </source>
</evidence>
<protein>
    <submittedName>
        <fullName evidence="1">Uncharacterized protein</fullName>
    </submittedName>
</protein>
<dbReference type="EMBL" id="MU847558">
    <property type="protein sequence ID" value="KAK2630759.1"/>
    <property type="molecule type" value="Genomic_DNA"/>
</dbReference>
<keyword evidence="2" id="KW-1185">Reference proteome</keyword>
<gene>
    <name evidence="1" type="ORF">QOZ80_UnG0726890</name>
</gene>
<dbReference type="AlphaFoldDB" id="A0AAV9FVQ7"/>
<sequence length="87" mass="9891">MGDANKSKGFAIKVTVMQQLLKEEAKLQKKIKAEIRQDEELKAMEKNCDEKMMRMLKGDFEGVGLEDLKSFYDKLVEFGATLKNGTT</sequence>
<comment type="caution">
    <text evidence="1">The sequence shown here is derived from an EMBL/GenBank/DDBJ whole genome shotgun (WGS) entry which is preliminary data.</text>
</comment>
<dbReference type="Proteomes" id="UP001301735">
    <property type="component" value="Unassembled WGS sequence"/>
</dbReference>
<evidence type="ECO:0000313" key="2">
    <source>
        <dbReference type="Proteomes" id="UP001301735"/>
    </source>
</evidence>
<reference evidence="1 2" key="1">
    <citation type="submission" date="2023-05" db="EMBL/GenBank/DDBJ databases">
        <title>WGS assembly of Eleusine coracana.</title>
        <authorList>
            <person name="Jenkins J."/>
            <person name="Schmutz J."/>
            <person name="Lux T."/>
            <person name="Plott C."/>
            <person name="Mayer K."/>
            <person name="Qi P."/>
            <person name="Devos K."/>
        </authorList>
    </citation>
    <scope>NUCLEOTIDE SEQUENCE [LARGE SCALE GENOMIC DNA]</scope>
    <source>
        <tissue evidence="1">Leaves</tissue>
    </source>
</reference>